<comment type="caution">
    <text evidence="14">The sequence shown here is derived from an EMBL/GenBank/DDBJ whole genome shotgun (WGS) entry which is preliminary data.</text>
</comment>
<feature type="domain" description="HAMP" evidence="13">
    <location>
        <begin position="161"/>
        <end position="213"/>
    </location>
</feature>
<organism evidence="14 15">
    <name type="scientific">Kaistia hirudinis</name>
    <dbReference type="NCBI Taxonomy" id="1293440"/>
    <lineage>
        <taxon>Bacteria</taxon>
        <taxon>Pseudomonadati</taxon>
        <taxon>Pseudomonadota</taxon>
        <taxon>Alphaproteobacteria</taxon>
        <taxon>Hyphomicrobiales</taxon>
        <taxon>Kaistiaceae</taxon>
        <taxon>Kaistia</taxon>
    </lineage>
</organism>
<dbReference type="Pfam" id="PF02518">
    <property type="entry name" value="HATPase_c"/>
    <property type="match status" value="1"/>
</dbReference>
<evidence type="ECO:0000256" key="11">
    <source>
        <dbReference type="SAM" id="Phobius"/>
    </source>
</evidence>
<dbReference type="InterPro" id="IPR050428">
    <property type="entry name" value="TCS_sensor_his_kinase"/>
</dbReference>
<keyword evidence="4" id="KW-0597">Phosphoprotein</keyword>
<evidence type="ECO:0000256" key="6">
    <source>
        <dbReference type="ARBA" id="ARBA00022692"/>
    </source>
</evidence>
<protein>
    <recommendedName>
        <fullName evidence="3">histidine kinase</fullName>
        <ecNumber evidence="3">2.7.13.3</ecNumber>
    </recommendedName>
</protein>
<proteinExistence type="predicted"/>
<reference evidence="14 15" key="1">
    <citation type="submission" date="2020-08" db="EMBL/GenBank/DDBJ databases">
        <title>Genomic Encyclopedia of Type Strains, Phase IV (KMG-IV): sequencing the most valuable type-strain genomes for metagenomic binning, comparative biology and taxonomic classification.</title>
        <authorList>
            <person name="Goeker M."/>
        </authorList>
    </citation>
    <scope>NUCLEOTIDE SEQUENCE [LARGE SCALE GENOMIC DNA]</scope>
    <source>
        <strain evidence="14 15">DSM 25966</strain>
    </source>
</reference>
<evidence type="ECO:0000256" key="2">
    <source>
        <dbReference type="ARBA" id="ARBA00004141"/>
    </source>
</evidence>
<dbReference type="PROSITE" id="PS50109">
    <property type="entry name" value="HIS_KIN"/>
    <property type="match status" value="1"/>
</dbReference>
<keyword evidence="5 14" id="KW-0808">Transferase</keyword>
<dbReference type="RefSeq" id="WP_183400064.1">
    <property type="nucleotide sequence ID" value="NZ_JACIDS010000004.1"/>
</dbReference>
<evidence type="ECO:0000256" key="8">
    <source>
        <dbReference type="ARBA" id="ARBA00022989"/>
    </source>
</evidence>
<dbReference type="InterPro" id="IPR036890">
    <property type="entry name" value="HATPase_C_sf"/>
</dbReference>
<dbReference type="InterPro" id="IPR003660">
    <property type="entry name" value="HAMP_dom"/>
</dbReference>
<evidence type="ECO:0000256" key="10">
    <source>
        <dbReference type="ARBA" id="ARBA00023136"/>
    </source>
</evidence>
<dbReference type="SUPFAM" id="SSF47384">
    <property type="entry name" value="Homodimeric domain of signal transducing histidine kinase"/>
    <property type="match status" value="1"/>
</dbReference>
<evidence type="ECO:0000259" key="13">
    <source>
        <dbReference type="PROSITE" id="PS50885"/>
    </source>
</evidence>
<dbReference type="Pfam" id="PF00512">
    <property type="entry name" value="HisKA"/>
    <property type="match status" value="1"/>
</dbReference>
<dbReference type="GO" id="GO:0000155">
    <property type="term" value="F:phosphorelay sensor kinase activity"/>
    <property type="evidence" value="ECO:0007669"/>
    <property type="project" value="InterPro"/>
</dbReference>
<dbReference type="CDD" id="cd00075">
    <property type="entry name" value="HATPase"/>
    <property type="match status" value="1"/>
</dbReference>
<evidence type="ECO:0000256" key="1">
    <source>
        <dbReference type="ARBA" id="ARBA00000085"/>
    </source>
</evidence>
<dbReference type="SMART" id="SM00388">
    <property type="entry name" value="HisKA"/>
    <property type="match status" value="1"/>
</dbReference>
<keyword evidence="15" id="KW-1185">Reference proteome</keyword>
<evidence type="ECO:0000313" key="14">
    <source>
        <dbReference type="EMBL" id="MBB3932433.1"/>
    </source>
</evidence>
<gene>
    <name evidence="14" type="ORF">GGR25_003491</name>
</gene>
<dbReference type="InterPro" id="IPR003594">
    <property type="entry name" value="HATPase_dom"/>
</dbReference>
<dbReference type="PANTHER" id="PTHR45436:SF15">
    <property type="entry name" value="SENSOR HISTIDINE KINASE CUSS"/>
    <property type="match status" value="1"/>
</dbReference>
<keyword evidence="10 11" id="KW-0472">Membrane</keyword>
<dbReference type="Proteomes" id="UP000553963">
    <property type="component" value="Unassembled WGS sequence"/>
</dbReference>
<evidence type="ECO:0000256" key="3">
    <source>
        <dbReference type="ARBA" id="ARBA00012438"/>
    </source>
</evidence>
<dbReference type="Gene3D" id="3.30.565.10">
    <property type="entry name" value="Histidine kinase-like ATPase, C-terminal domain"/>
    <property type="match status" value="1"/>
</dbReference>
<dbReference type="SUPFAM" id="SSF55874">
    <property type="entry name" value="ATPase domain of HSP90 chaperone/DNA topoisomerase II/histidine kinase"/>
    <property type="match status" value="1"/>
</dbReference>
<dbReference type="InterPro" id="IPR003661">
    <property type="entry name" value="HisK_dim/P_dom"/>
</dbReference>
<dbReference type="PROSITE" id="PS50885">
    <property type="entry name" value="HAMP"/>
    <property type="match status" value="1"/>
</dbReference>
<sequence length="433" mass="46637">MSLRRRAFLWVAALMTLVGLATAAIGYFLVSKEASEFLDDQIRQIAFYVGDTPAVAAFATAPSNDPEDDLLVQVWDEAGHPLRLSAVGTGVERQLQTGFADVETPDGGWRVYSLVTPDRTVQVSQRLRVREEIAAGSAWRAALPVVALIPMAWLMLTFVVTRMMRRLNVTAGAVGARAADDVDPIPTDHVPAEVLPFVHAINRLLSRLAGVLERQRRFVSDAAHELRTPLAALRIQIDNLQNANRSPELTGLLADMDGGIRRSSNLVSQLLKLARYDETPEPDRAVRVDLVAVTLSILAEFAPLAERKSIDLGVVRQDEAFCVGLADDFAVIIGNFVDNAIRYTSAQGAIDVAIRRDGAGIVVEVIDTGPGIAPEDLPRVFERFFRSADPSGEGSGLGLAIAKAAAERNGAVLHIANRTDRGGLVCALSVPAA</sequence>
<accession>A0A840AT58</accession>
<dbReference type="PRINTS" id="PR00344">
    <property type="entry name" value="BCTRLSENSOR"/>
</dbReference>
<feature type="transmembrane region" description="Helical" evidence="11">
    <location>
        <begin position="138"/>
        <end position="160"/>
    </location>
</feature>
<dbReference type="InterPro" id="IPR036097">
    <property type="entry name" value="HisK_dim/P_sf"/>
</dbReference>
<evidence type="ECO:0000256" key="4">
    <source>
        <dbReference type="ARBA" id="ARBA00022553"/>
    </source>
</evidence>
<keyword evidence="9" id="KW-0902">Two-component regulatory system</keyword>
<name>A0A840AT58_9HYPH</name>
<evidence type="ECO:0000313" key="15">
    <source>
        <dbReference type="Proteomes" id="UP000553963"/>
    </source>
</evidence>
<dbReference type="Gene3D" id="1.10.287.130">
    <property type="match status" value="1"/>
</dbReference>
<feature type="domain" description="Histidine kinase" evidence="12">
    <location>
        <begin position="221"/>
        <end position="433"/>
    </location>
</feature>
<evidence type="ECO:0000259" key="12">
    <source>
        <dbReference type="PROSITE" id="PS50109"/>
    </source>
</evidence>
<dbReference type="PANTHER" id="PTHR45436">
    <property type="entry name" value="SENSOR HISTIDINE KINASE YKOH"/>
    <property type="match status" value="1"/>
</dbReference>
<dbReference type="CDD" id="cd00082">
    <property type="entry name" value="HisKA"/>
    <property type="match status" value="1"/>
</dbReference>
<evidence type="ECO:0000256" key="9">
    <source>
        <dbReference type="ARBA" id="ARBA00023012"/>
    </source>
</evidence>
<comment type="subcellular location">
    <subcellularLocation>
        <location evidence="2">Membrane</location>
        <topology evidence="2">Multi-pass membrane protein</topology>
    </subcellularLocation>
</comment>
<dbReference type="GO" id="GO:0005886">
    <property type="term" value="C:plasma membrane"/>
    <property type="evidence" value="ECO:0007669"/>
    <property type="project" value="TreeGrafter"/>
</dbReference>
<keyword evidence="8 11" id="KW-1133">Transmembrane helix</keyword>
<dbReference type="EMBL" id="JACIDS010000004">
    <property type="protein sequence ID" value="MBB3932433.1"/>
    <property type="molecule type" value="Genomic_DNA"/>
</dbReference>
<dbReference type="InterPro" id="IPR005467">
    <property type="entry name" value="His_kinase_dom"/>
</dbReference>
<dbReference type="AlphaFoldDB" id="A0A840AT58"/>
<keyword evidence="6 11" id="KW-0812">Transmembrane</keyword>
<comment type="catalytic activity">
    <reaction evidence="1">
        <text>ATP + protein L-histidine = ADP + protein N-phospho-L-histidine.</text>
        <dbReference type="EC" id="2.7.13.3"/>
    </reaction>
</comment>
<keyword evidence="7 14" id="KW-0418">Kinase</keyword>
<evidence type="ECO:0000256" key="5">
    <source>
        <dbReference type="ARBA" id="ARBA00022679"/>
    </source>
</evidence>
<dbReference type="InterPro" id="IPR004358">
    <property type="entry name" value="Sig_transdc_His_kin-like_C"/>
</dbReference>
<dbReference type="SMART" id="SM00387">
    <property type="entry name" value="HATPase_c"/>
    <property type="match status" value="1"/>
</dbReference>
<evidence type="ECO:0000256" key="7">
    <source>
        <dbReference type="ARBA" id="ARBA00022777"/>
    </source>
</evidence>
<dbReference type="EC" id="2.7.13.3" evidence="3"/>